<keyword evidence="2" id="KW-0378">Hydrolase</keyword>
<dbReference type="AlphaFoldDB" id="A0AAV8ZRR1"/>
<evidence type="ECO:0008006" key="6">
    <source>
        <dbReference type="Google" id="ProtNLM"/>
    </source>
</evidence>
<dbReference type="PANTHER" id="PTHR23240">
    <property type="entry name" value="DNA CROSS-LINK REPAIR PROTEIN PSO2/SNM1-RELATED"/>
    <property type="match status" value="1"/>
</dbReference>
<comment type="caution">
    <text evidence="4">The sequence shown here is derived from an EMBL/GenBank/DDBJ whole genome shotgun (WGS) entry which is preliminary data.</text>
</comment>
<keyword evidence="1" id="KW-0540">Nuclease</keyword>
<dbReference type="GO" id="GO:0035312">
    <property type="term" value="F:5'-3' DNA exonuclease activity"/>
    <property type="evidence" value="ECO:0007669"/>
    <property type="project" value="TreeGrafter"/>
</dbReference>
<gene>
    <name evidence="4" type="ORF">NQ314_002347</name>
</gene>
<dbReference type="GO" id="GO:0006303">
    <property type="term" value="P:double-strand break repair via nonhomologous end joining"/>
    <property type="evidence" value="ECO:0007669"/>
    <property type="project" value="TreeGrafter"/>
</dbReference>
<dbReference type="SUPFAM" id="SSF56281">
    <property type="entry name" value="Metallo-hydrolase/oxidoreductase"/>
    <property type="match status" value="1"/>
</dbReference>
<keyword evidence="3" id="KW-0269">Exonuclease</keyword>
<evidence type="ECO:0000256" key="3">
    <source>
        <dbReference type="ARBA" id="ARBA00022839"/>
    </source>
</evidence>
<dbReference type="EMBL" id="JANEYF010000726">
    <property type="protein sequence ID" value="KAJ8968331.1"/>
    <property type="molecule type" value="Genomic_DNA"/>
</dbReference>
<keyword evidence="5" id="KW-1185">Reference proteome</keyword>
<reference evidence="4" key="1">
    <citation type="journal article" date="2023" name="Insect Mol. Biol.">
        <title>Genome sequencing provides insights into the evolution of gene families encoding plant cell wall-degrading enzymes in longhorned beetles.</title>
        <authorList>
            <person name="Shin N.R."/>
            <person name="Okamura Y."/>
            <person name="Kirsch R."/>
            <person name="Pauchet Y."/>
        </authorList>
    </citation>
    <scope>NUCLEOTIDE SEQUENCE</scope>
    <source>
        <strain evidence="4">RBIC_L_NR</strain>
    </source>
</reference>
<evidence type="ECO:0000313" key="5">
    <source>
        <dbReference type="Proteomes" id="UP001162156"/>
    </source>
</evidence>
<accession>A0AAV8ZRR1</accession>
<name>A0AAV8ZRR1_9CUCU</name>
<evidence type="ECO:0000256" key="1">
    <source>
        <dbReference type="ARBA" id="ARBA00022722"/>
    </source>
</evidence>
<dbReference type="PANTHER" id="PTHR23240:SF8">
    <property type="entry name" value="PROTEIN ARTEMIS"/>
    <property type="match status" value="1"/>
</dbReference>
<dbReference type="InterPro" id="IPR036866">
    <property type="entry name" value="RibonucZ/Hydroxyglut_hydro"/>
</dbReference>
<dbReference type="Gene3D" id="3.40.50.12650">
    <property type="match status" value="1"/>
</dbReference>
<dbReference type="Proteomes" id="UP001162156">
    <property type="component" value="Unassembled WGS sequence"/>
</dbReference>
<proteinExistence type="predicted"/>
<dbReference type="Gene3D" id="3.60.15.10">
    <property type="entry name" value="Ribonuclease Z/Hydroxyacylglutathione hydrolase-like"/>
    <property type="match status" value="1"/>
</dbReference>
<dbReference type="GO" id="GO:0003684">
    <property type="term" value="F:damaged DNA binding"/>
    <property type="evidence" value="ECO:0007669"/>
    <property type="project" value="TreeGrafter"/>
</dbReference>
<organism evidence="4 5">
    <name type="scientific">Rhamnusium bicolor</name>
    <dbReference type="NCBI Taxonomy" id="1586634"/>
    <lineage>
        <taxon>Eukaryota</taxon>
        <taxon>Metazoa</taxon>
        <taxon>Ecdysozoa</taxon>
        <taxon>Arthropoda</taxon>
        <taxon>Hexapoda</taxon>
        <taxon>Insecta</taxon>
        <taxon>Pterygota</taxon>
        <taxon>Neoptera</taxon>
        <taxon>Endopterygota</taxon>
        <taxon>Coleoptera</taxon>
        <taxon>Polyphaga</taxon>
        <taxon>Cucujiformia</taxon>
        <taxon>Chrysomeloidea</taxon>
        <taxon>Cerambycidae</taxon>
        <taxon>Lepturinae</taxon>
        <taxon>Rhagiini</taxon>
        <taxon>Rhamnusium</taxon>
    </lineage>
</organism>
<dbReference type="GO" id="GO:0036297">
    <property type="term" value="P:interstrand cross-link repair"/>
    <property type="evidence" value="ECO:0007669"/>
    <property type="project" value="TreeGrafter"/>
</dbReference>
<dbReference type="GO" id="GO:0000723">
    <property type="term" value="P:telomere maintenance"/>
    <property type="evidence" value="ECO:0007669"/>
    <property type="project" value="TreeGrafter"/>
</dbReference>
<protein>
    <recommendedName>
        <fullName evidence="6">Protein artemis</fullName>
    </recommendedName>
</protein>
<evidence type="ECO:0000256" key="2">
    <source>
        <dbReference type="ARBA" id="ARBA00022801"/>
    </source>
</evidence>
<sequence length="524" mass="60397">MSTFSGKIQEIPNISVDRFDDNNLQSEAYFLSHCHYDHMIGLNRDNFQNILINNNKFLYVSDVSCEILTKMYPKIRSNIKVLDMYTPTSVMLKDKNISVIPLPAGHCPGSVMFLFEGNNTCILYTGDYRINKGDFKKFKSFYNSFNEVKAIDKIYLDTTFFLKRYLKFPKREESLNELCNIIKEWTCRDKYHIVKLVTSAKYGYEYAFNEIYKKVGMPVHVNRDIYEFYSIIPEMDNSVTVDGALTQIHSSCGTTYQSMCSIPLKCKLKIVKISAIRWQQDKLENGLSFLKSDIHYLCYSTHASYEEGVELIKFLKPKSIEACVMYNDPYNNVEIMKLIQENLEELKREEAVEDKPKLFETKAADTETVSSSLESDSCPFNDDFGILDSPPRKNVQKDKTDSEAATNEVEENIVQEVTDEVSYSVENESTDIGILDSSLKEKEEEVLCKSRIDNLIEFEKKKKIEGEIEEEKVYNLSNESSSCSDDIVILDSPPRVSLEEEILKKSEPNLVNDIIESPPRKKLK</sequence>
<evidence type="ECO:0000313" key="4">
    <source>
        <dbReference type="EMBL" id="KAJ8968331.1"/>
    </source>
</evidence>